<evidence type="ECO:0000313" key="3">
    <source>
        <dbReference type="Proteomes" id="UP000095085"/>
    </source>
</evidence>
<comment type="similarity">
    <text evidence="1">Belongs to the UPF0538 family.</text>
</comment>
<proteinExistence type="inferred from homology"/>
<dbReference type="EMBL" id="KV454542">
    <property type="protein sequence ID" value="ODV66505.1"/>
    <property type="molecule type" value="Genomic_DNA"/>
</dbReference>
<keyword evidence="3" id="KW-1185">Reference proteome</keyword>
<dbReference type="Pfam" id="PF10209">
    <property type="entry name" value="DUF2340"/>
    <property type="match status" value="1"/>
</dbReference>
<reference evidence="3" key="1">
    <citation type="submission" date="2016-05" db="EMBL/GenBank/DDBJ databases">
        <title>Comparative genomics of biotechnologically important yeasts.</title>
        <authorList>
            <consortium name="DOE Joint Genome Institute"/>
            <person name="Riley R."/>
            <person name="Haridas S."/>
            <person name="Wolfe K.H."/>
            <person name="Lopes M.R."/>
            <person name="Hittinger C.T."/>
            <person name="Goker M."/>
            <person name="Salamov A."/>
            <person name="Wisecaver J."/>
            <person name="Long T.M."/>
            <person name="Aerts A.L."/>
            <person name="Barry K."/>
            <person name="Choi C."/>
            <person name="Clum A."/>
            <person name="Coughlan A.Y."/>
            <person name="Deshpande S."/>
            <person name="Douglass A.P."/>
            <person name="Hanson S.J."/>
            <person name="Klenk H.-P."/>
            <person name="Labutti K."/>
            <person name="Lapidus A."/>
            <person name="Lindquist E."/>
            <person name="Lipzen A."/>
            <person name="Meier-Kolthoff J.P."/>
            <person name="Ohm R.A."/>
            <person name="Otillar R.P."/>
            <person name="Pangilinan J."/>
            <person name="Peng Y."/>
            <person name="Rokas A."/>
            <person name="Rosa C.A."/>
            <person name="Scheuner C."/>
            <person name="Sibirny A.A."/>
            <person name="Slot J.C."/>
            <person name="Stielow J.B."/>
            <person name="Sun H."/>
            <person name="Kurtzman C.P."/>
            <person name="Blackwell M."/>
            <person name="Grigoriev I.V."/>
            <person name="Jeffries T.W."/>
        </authorList>
    </citation>
    <scope>NUCLEOTIDE SEQUENCE [LARGE SCALE GENOMIC DNA]</scope>
    <source>
        <strain evidence="3">NRRL Y-1933</strain>
    </source>
</reference>
<dbReference type="Proteomes" id="UP000095085">
    <property type="component" value="Unassembled WGS sequence"/>
</dbReference>
<dbReference type="RefSeq" id="XP_020075572.1">
    <property type="nucleotide sequence ID" value="XM_020219350.1"/>
</dbReference>
<dbReference type="OrthoDB" id="937at2759"/>
<sequence length="150" mass="17663">MSEFNTEEPLTSNVRPATDALLTVRIVKSFPYRNVKNTLIKSINLKETTPKQLFDQILNIINTTGGLRPYRNVEYNTIKIYTKAHGTKSMNLVINFDNDQDWIVFCNDELNKVDDEKKTLWDFGIENETELSIFNYNDYLEFKKNPEEKW</sequence>
<dbReference type="PANTHER" id="PTHR18444">
    <property type="entry name" value="UPF0538 FAMILY MEMBER"/>
    <property type="match status" value="1"/>
</dbReference>
<evidence type="ECO:0008006" key="4">
    <source>
        <dbReference type="Google" id="ProtNLM"/>
    </source>
</evidence>
<accession>A0A1E4RHC2</accession>
<organism evidence="2 3">
    <name type="scientific">Hyphopichia burtonii NRRL Y-1933</name>
    <dbReference type="NCBI Taxonomy" id="984485"/>
    <lineage>
        <taxon>Eukaryota</taxon>
        <taxon>Fungi</taxon>
        <taxon>Dikarya</taxon>
        <taxon>Ascomycota</taxon>
        <taxon>Saccharomycotina</taxon>
        <taxon>Pichiomycetes</taxon>
        <taxon>Debaryomycetaceae</taxon>
        <taxon>Hyphopichia</taxon>
    </lineage>
</organism>
<gene>
    <name evidence="2" type="ORF">HYPBUDRAFT_126076</name>
</gene>
<evidence type="ECO:0000256" key="1">
    <source>
        <dbReference type="ARBA" id="ARBA00007176"/>
    </source>
</evidence>
<name>A0A1E4RHC2_9ASCO</name>
<dbReference type="GeneID" id="30993900"/>
<dbReference type="AlphaFoldDB" id="A0A1E4RHC2"/>
<evidence type="ECO:0000313" key="2">
    <source>
        <dbReference type="EMBL" id="ODV66505.1"/>
    </source>
</evidence>
<protein>
    <recommendedName>
        <fullName evidence="4">Altered inheritance rate of mitochondria protein 29</fullName>
    </recommendedName>
</protein>
<dbReference type="InterPro" id="IPR018794">
    <property type="entry name" value="UPF0538"/>
</dbReference>
<dbReference type="PANTHER" id="PTHR18444:SF9">
    <property type="entry name" value="UPF0538 PROTEIN C2ORF76"/>
    <property type="match status" value="1"/>
</dbReference>